<dbReference type="PANTHER" id="PTHR15071">
    <property type="entry name" value="MANNOSE-6-PHOSPHATE RECEPTOR FAMILY MEMBER"/>
    <property type="match status" value="1"/>
</dbReference>
<evidence type="ECO:0000256" key="6">
    <source>
        <dbReference type="SAM" id="Phobius"/>
    </source>
</evidence>
<protein>
    <recommendedName>
        <fullName evidence="9">Cation-dependent mannose-6-phosphate receptor</fullName>
    </recommendedName>
</protein>
<accession>A0AAV3YS48</accession>
<keyword evidence="3" id="KW-0732">Signal</keyword>
<comment type="caution">
    <text evidence="7">The sequence shown here is derived from an EMBL/GenBank/DDBJ whole genome shotgun (WGS) entry which is preliminary data.</text>
</comment>
<comment type="subcellular location">
    <subcellularLocation>
        <location evidence="1">Membrane</location>
        <topology evidence="1">Single-pass membrane protein</topology>
    </subcellularLocation>
</comment>
<evidence type="ECO:0000256" key="4">
    <source>
        <dbReference type="ARBA" id="ARBA00022989"/>
    </source>
</evidence>
<keyword evidence="2 6" id="KW-0812">Transmembrane</keyword>
<dbReference type="Proteomes" id="UP000735302">
    <property type="component" value="Unassembled WGS sequence"/>
</dbReference>
<dbReference type="GO" id="GO:0000139">
    <property type="term" value="C:Golgi membrane"/>
    <property type="evidence" value="ECO:0007669"/>
    <property type="project" value="UniProtKB-SubCell"/>
</dbReference>
<keyword evidence="4 6" id="KW-1133">Transmembrane helix</keyword>
<evidence type="ECO:0000256" key="3">
    <source>
        <dbReference type="ARBA" id="ARBA00022729"/>
    </source>
</evidence>
<reference evidence="7 8" key="1">
    <citation type="journal article" date="2021" name="Elife">
        <title>Chloroplast acquisition without the gene transfer in kleptoplastic sea slugs, Plakobranchus ocellatus.</title>
        <authorList>
            <person name="Maeda T."/>
            <person name="Takahashi S."/>
            <person name="Yoshida T."/>
            <person name="Shimamura S."/>
            <person name="Takaki Y."/>
            <person name="Nagai Y."/>
            <person name="Toyoda A."/>
            <person name="Suzuki Y."/>
            <person name="Arimoto A."/>
            <person name="Ishii H."/>
            <person name="Satoh N."/>
            <person name="Nishiyama T."/>
            <person name="Hasebe M."/>
            <person name="Maruyama T."/>
            <person name="Minagawa J."/>
            <person name="Obokata J."/>
            <person name="Shigenobu S."/>
        </authorList>
    </citation>
    <scope>NUCLEOTIDE SEQUENCE [LARGE SCALE GENOMIC DNA]</scope>
</reference>
<gene>
    <name evidence="7" type="ORF">PoB_001188800</name>
</gene>
<evidence type="ECO:0000313" key="8">
    <source>
        <dbReference type="Proteomes" id="UP000735302"/>
    </source>
</evidence>
<keyword evidence="5 6" id="KW-0472">Membrane</keyword>
<evidence type="ECO:0000256" key="5">
    <source>
        <dbReference type="ARBA" id="ARBA00023136"/>
    </source>
</evidence>
<organism evidence="7 8">
    <name type="scientific">Plakobranchus ocellatus</name>
    <dbReference type="NCBI Taxonomy" id="259542"/>
    <lineage>
        <taxon>Eukaryota</taxon>
        <taxon>Metazoa</taxon>
        <taxon>Spiralia</taxon>
        <taxon>Lophotrochozoa</taxon>
        <taxon>Mollusca</taxon>
        <taxon>Gastropoda</taxon>
        <taxon>Heterobranchia</taxon>
        <taxon>Euthyneura</taxon>
        <taxon>Panpulmonata</taxon>
        <taxon>Sacoglossa</taxon>
        <taxon>Placobranchoidea</taxon>
        <taxon>Plakobranchidae</taxon>
        <taxon>Plakobranchus</taxon>
    </lineage>
</organism>
<dbReference type="InterPro" id="IPR018939">
    <property type="entry name" value="Autophagy-rel_prot_27"/>
</dbReference>
<dbReference type="AlphaFoldDB" id="A0AAV3YS48"/>
<dbReference type="EMBL" id="BLXT01001405">
    <property type="protein sequence ID" value="GFN85382.1"/>
    <property type="molecule type" value="Genomic_DNA"/>
</dbReference>
<feature type="transmembrane region" description="Helical" evidence="6">
    <location>
        <begin position="98"/>
        <end position="118"/>
    </location>
</feature>
<name>A0AAV3YS48_9GAST</name>
<evidence type="ECO:0000256" key="2">
    <source>
        <dbReference type="ARBA" id="ARBA00022692"/>
    </source>
</evidence>
<proteinExistence type="predicted"/>
<evidence type="ECO:0008006" key="9">
    <source>
        <dbReference type="Google" id="ProtNLM"/>
    </source>
</evidence>
<dbReference type="Pfam" id="PF09451">
    <property type="entry name" value="ATG27"/>
    <property type="match status" value="1"/>
</dbReference>
<evidence type="ECO:0000313" key="7">
    <source>
        <dbReference type="EMBL" id="GFN85382.1"/>
    </source>
</evidence>
<evidence type="ECO:0000256" key="1">
    <source>
        <dbReference type="ARBA" id="ARBA00004167"/>
    </source>
</evidence>
<sequence length="171" mass="18735">MYTQNPFLTDVPSSLHGLQAKFVNGDPYTSASETPCQLKTLVTLTCNHRAKWLVKSTSQTIQEAPQPLFINFNASTCEMNIGFDYAGACQYTPKEQSIGPGTIVILVFSVSFLLYLAIGSMINIGQGRAGAEIIPHHDFWFSLPSYIKDGCKFTFCQICSNQSKSGGYSAI</sequence>
<keyword evidence="8" id="KW-1185">Reference proteome</keyword>
<dbReference type="PANTHER" id="PTHR15071:SF0">
    <property type="entry name" value="MANNOSE 6-PHOSPHATE RECEPTOR-LIKE PROTEIN 1"/>
    <property type="match status" value="1"/>
</dbReference>